<accession>A0A1I5ZLS6</accession>
<evidence type="ECO:0008006" key="3">
    <source>
        <dbReference type="Google" id="ProtNLM"/>
    </source>
</evidence>
<protein>
    <recommendedName>
        <fullName evidence="3">Flagellar protein FliS</fullName>
    </recommendedName>
</protein>
<proteinExistence type="predicted"/>
<dbReference type="GeneID" id="93710848"/>
<organism evidence="1 2">
    <name type="scientific">Priestia endophytica DSM 13796</name>
    <dbReference type="NCBI Taxonomy" id="1121089"/>
    <lineage>
        <taxon>Bacteria</taxon>
        <taxon>Bacillati</taxon>
        <taxon>Bacillota</taxon>
        <taxon>Bacilli</taxon>
        <taxon>Bacillales</taxon>
        <taxon>Bacillaceae</taxon>
        <taxon>Priestia</taxon>
    </lineage>
</organism>
<dbReference type="RefSeq" id="WP_153018483.1">
    <property type="nucleotide sequence ID" value="NZ_FOXX01000004.1"/>
</dbReference>
<evidence type="ECO:0000313" key="2">
    <source>
        <dbReference type="Proteomes" id="UP000182762"/>
    </source>
</evidence>
<reference evidence="1 2" key="1">
    <citation type="submission" date="2016-10" db="EMBL/GenBank/DDBJ databases">
        <authorList>
            <person name="Varghese N."/>
            <person name="Submissions S."/>
        </authorList>
    </citation>
    <scope>NUCLEOTIDE SEQUENCE [LARGE SCALE GENOMIC DNA]</scope>
    <source>
        <strain evidence="1 2">DSM 13796</strain>
    </source>
</reference>
<keyword evidence="2" id="KW-1185">Reference proteome</keyword>
<dbReference type="EMBL" id="FOXX01000004">
    <property type="protein sequence ID" value="SFQ57436.1"/>
    <property type="molecule type" value="Genomic_DNA"/>
</dbReference>
<dbReference type="Proteomes" id="UP000182762">
    <property type="component" value="Unassembled WGS sequence"/>
</dbReference>
<comment type="caution">
    <text evidence="1">The sequence shown here is derived from an EMBL/GenBank/DDBJ whole genome shotgun (WGS) entry which is preliminary data.</text>
</comment>
<name>A0A1I5ZLS6_9BACI</name>
<evidence type="ECO:0000313" key="1">
    <source>
        <dbReference type="EMBL" id="SFQ57436.1"/>
    </source>
</evidence>
<sequence length="112" mass="13204">MFVKTMIRTLSIKITIYEEVEDAYDRSKQKGEALIDINCLFIDFIKEVVREADQLLMTNGILGYRNLWSMHEFLLSSYLQLKDFLKSKEMITIDEKSNLREGLRILHALVEE</sequence>
<gene>
    <name evidence="1" type="ORF">SAMN02745910_02188</name>
</gene>